<evidence type="ECO:0000256" key="4">
    <source>
        <dbReference type="ARBA" id="ARBA00023136"/>
    </source>
</evidence>
<dbReference type="PANTHER" id="PTHR15549">
    <property type="entry name" value="PAIRED IMMUNOGLOBULIN-LIKE TYPE 2 RECEPTOR"/>
    <property type="match status" value="1"/>
</dbReference>
<sequence length="315" mass="33810">MKRTQLGQFLPLAFLPLAKAKTVQDLWNLPDYPDYTTNFTAGTSVNISWQHDLVGQFQFFCEDCDVTNVDLWLTGSSYTRKLEGASLHFLSASLVSFTRAYVFDPRSQSSLAGVNVNTTSSYNWTIGLSNDDVEASTDWTLRFLPADIQWGVNNQEISSAKFNINPRPPQSSPTASPSPSPTATSPANPGDEEDGGLSTGAKAGIGVGVGAGGLIIIALAFLLWRRLRALPDHKTPGAAAAAGYNDLYHPPPPGEIQQYQAQEGFYAPPLVKTPPAPPAPPSELHGDAARELDAGTDGQRAPVELDASTHTDTQR</sequence>
<feature type="compositionally biased region" description="Basic and acidic residues" evidence="5">
    <location>
        <begin position="284"/>
        <end position="293"/>
    </location>
</feature>
<organism evidence="8 9">
    <name type="scientific">Aspergillus lucknowensis</name>
    <dbReference type="NCBI Taxonomy" id="176173"/>
    <lineage>
        <taxon>Eukaryota</taxon>
        <taxon>Fungi</taxon>
        <taxon>Dikarya</taxon>
        <taxon>Ascomycota</taxon>
        <taxon>Pezizomycotina</taxon>
        <taxon>Eurotiomycetes</taxon>
        <taxon>Eurotiomycetidae</taxon>
        <taxon>Eurotiales</taxon>
        <taxon>Aspergillaceae</taxon>
        <taxon>Aspergillus</taxon>
        <taxon>Aspergillus subgen. Nidulantes</taxon>
    </lineage>
</organism>
<reference evidence="8 9" key="1">
    <citation type="submission" date="2024-07" db="EMBL/GenBank/DDBJ databases">
        <title>Section-level genome sequencing and comparative genomics of Aspergillus sections Usti and Cavernicolus.</title>
        <authorList>
            <consortium name="Lawrence Berkeley National Laboratory"/>
            <person name="Nybo J.L."/>
            <person name="Vesth T.C."/>
            <person name="Theobald S."/>
            <person name="Frisvad J.C."/>
            <person name="Larsen T.O."/>
            <person name="Kjaerboelling I."/>
            <person name="Rothschild-Mancinelli K."/>
            <person name="Lyhne E.K."/>
            <person name="Kogle M.E."/>
            <person name="Barry K."/>
            <person name="Clum A."/>
            <person name="Na H."/>
            <person name="Ledsgaard L."/>
            <person name="Lin J."/>
            <person name="Lipzen A."/>
            <person name="Kuo A."/>
            <person name="Riley R."/>
            <person name="Mondo S."/>
            <person name="Labutti K."/>
            <person name="Haridas S."/>
            <person name="Pangalinan J."/>
            <person name="Salamov A.A."/>
            <person name="Simmons B.A."/>
            <person name="Magnuson J.K."/>
            <person name="Chen J."/>
            <person name="Drula E."/>
            <person name="Henrissat B."/>
            <person name="Wiebenga A."/>
            <person name="Lubbers R.J."/>
            <person name="Gomes A.C."/>
            <person name="Macurrencykelacurrency M.R."/>
            <person name="Stajich J."/>
            <person name="Grigoriev I.V."/>
            <person name="Mortensen U.H."/>
            <person name="De Vries R.P."/>
            <person name="Baker S.E."/>
            <person name="Andersen M.R."/>
        </authorList>
    </citation>
    <scope>NUCLEOTIDE SEQUENCE [LARGE SCALE GENOMIC DNA]</scope>
    <source>
        <strain evidence="8 9">CBS 449.75</strain>
    </source>
</reference>
<evidence type="ECO:0000256" key="7">
    <source>
        <dbReference type="SAM" id="SignalP"/>
    </source>
</evidence>
<feature type="region of interest" description="Disordered" evidence="5">
    <location>
        <begin position="161"/>
        <end position="199"/>
    </location>
</feature>
<comment type="subcellular location">
    <subcellularLocation>
        <location evidence="1">Membrane</location>
        <topology evidence="1">Single-pass membrane protein</topology>
    </subcellularLocation>
</comment>
<evidence type="ECO:0000313" key="8">
    <source>
        <dbReference type="EMBL" id="KAL2870049.1"/>
    </source>
</evidence>
<comment type="caution">
    <text evidence="8">The sequence shown here is derived from an EMBL/GenBank/DDBJ whole genome shotgun (WGS) entry which is preliminary data.</text>
</comment>
<feature type="compositionally biased region" description="Pro residues" evidence="5">
    <location>
        <begin position="271"/>
        <end position="281"/>
    </location>
</feature>
<dbReference type="EMBL" id="JBFXLQ010000007">
    <property type="protein sequence ID" value="KAL2870049.1"/>
    <property type="molecule type" value="Genomic_DNA"/>
</dbReference>
<evidence type="ECO:0000256" key="3">
    <source>
        <dbReference type="ARBA" id="ARBA00022989"/>
    </source>
</evidence>
<evidence type="ECO:0000256" key="1">
    <source>
        <dbReference type="ARBA" id="ARBA00004167"/>
    </source>
</evidence>
<dbReference type="GeneID" id="98147446"/>
<feature type="signal peptide" evidence="7">
    <location>
        <begin position="1"/>
        <end position="20"/>
    </location>
</feature>
<evidence type="ECO:0000256" key="2">
    <source>
        <dbReference type="ARBA" id="ARBA00022692"/>
    </source>
</evidence>
<accession>A0ABR4LZX0</accession>
<feature type="chain" id="PRO_5045320194" description="Mid2 domain-containing protein" evidence="7">
    <location>
        <begin position="21"/>
        <end position="315"/>
    </location>
</feature>
<dbReference type="Proteomes" id="UP001610432">
    <property type="component" value="Unassembled WGS sequence"/>
</dbReference>
<dbReference type="PANTHER" id="PTHR15549:SF30">
    <property type="entry name" value="MID2 DOMAIN-CONTAINING PROTEIN"/>
    <property type="match status" value="1"/>
</dbReference>
<evidence type="ECO:0000256" key="6">
    <source>
        <dbReference type="SAM" id="Phobius"/>
    </source>
</evidence>
<dbReference type="RefSeq" id="XP_070889028.1">
    <property type="nucleotide sequence ID" value="XM_071032374.1"/>
</dbReference>
<dbReference type="InterPro" id="IPR051694">
    <property type="entry name" value="Immunoregulatory_rcpt-like"/>
</dbReference>
<keyword evidence="4 6" id="KW-0472">Membrane</keyword>
<feature type="compositionally biased region" description="Pro residues" evidence="5">
    <location>
        <begin position="166"/>
        <end position="180"/>
    </location>
</feature>
<proteinExistence type="predicted"/>
<name>A0ABR4LZX0_9EURO</name>
<gene>
    <name evidence="8" type="ORF">BJX67DRAFT_378597</name>
</gene>
<feature type="transmembrane region" description="Helical" evidence="6">
    <location>
        <begin position="203"/>
        <end position="224"/>
    </location>
</feature>
<keyword evidence="9" id="KW-1185">Reference proteome</keyword>
<feature type="region of interest" description="Disordered" evidence="5">
    <location>
        <begin position="267"/>
        <end position="315"/>
    </location>
</feature>
<keyword evidence="2 6" id="KW-0812">Transmembrane</keyword>
<evidence type="ECO:0000256" key="5">
    <source>
        <dbReference type="SAM" id="MobiDB-lite"/>
    </source>
</evidence>
<protein>
    <recommendedName>
        <fullName evidence="10">Mid2 domain-containing protein</fullName>
    </recommendedName>
</protein>
<keyword evidence="3 6" id="KW-1133">Transmembrane helix</keyword>
<evidence type="ECO:0008006" key="10">
    <source>
        <dbReference type="Google" id="ProtNLM"/>
    </source>
</evidence>
<keyword evidence="7" id="KW-0732">Signal</keyword>
<evidence type="ECO:0000313" key="9">
    <source>
        <dbReference type="Proteomes" id="UP001610432"/>
    </source>
</evidence>